<reference evidence="1 2" key="1">
    <citation type="submission" date="2024-03" db="EMBL/GenBank/DDBJ databases">
        <title>Chitinophaga caseinilytica sp. nov., a casein hydrolysing bacterium isolated from forest soil.</title>
        <authorList>
            <person name="Lee D.S."/>
            <person name="Han D.M."/>
            <person name="Baek J.H."/>
            <person name="Choi D.G."/>
            <person name="Jeon J.H."/>
            <person name="Jeon C.O."/>
        </authorList>
    </citation>
    <scope>NUCLEOTIDE SEQUENCE [LARGE SCALE GENOMIC DNA]</scope>
    <source>
        <strain evidence="1 2">KACC 19118</strain>
    </source>
</reference>
<gene>
    <name evidence="1" type="ORF">WJU22_13875</name>
</gene>
<dbReference type="Pfam" id="PF10851">
    <property type="entry name" value="DUF2652"/>
    <property type="match status" value="1"/>
</dbReference>
<dbReference type="InterPro" id="IPR020503">
    <property type="entry name" value="Uncharacterised_Rv2561"/>
</dbReference>
<dbReference type="EMBL" id="CP150096">
    <property type="protein sequence ID" value="WZN43987.1"/>
    <property type="molecule type" value="Genomic_DNA"/>
</dbReference>
<keyword evidence="2" id="KW-1185">Reference proteome</keyword>
<proteinExistence type="predicted"/>
<evidence type="ECO:0000313" key="2">
    <source>
        <dbReference type="Proteomes" id="UP001449657"/>
    </source>
</evidence>
<protein>
    <submittedName>
        <fullName evidence="1">DUF2652 domain-containing protein</fullName>
    </submittedName>
</protein>
<evidence type="ECO:0000313" key="1">
    <source>
        <dbReference type="EMBL" id="WZN43987.1"/>
    </source>
</evidence>
<accession>A0ABZ2YY78</accession>
<dbReference type="Proteomes" id="UP001449657">
    <property type="component" value="Chromosome"/>
</dbReference>
<organism evidence="1 2">
    <name type="scientific">Chitinophaga caseinilytica</name>
    <dbReference type="NCBI Taxonomy" id="2267521"/>
    <lineage>
        <taxon>Bacteria</taxon>
        <taxon>Pseudomonadati</taxon>
        <taxon>Bacteroidota</taxon>
        <taxon>Chitinophagia</taxon>
        <taxon>Chitinophagales</taxon>
        <taxon>Chitinophagaceae</taxon>
        <taxon>Chitinophaga</taxon>
    </lineage>
</organism>
<name>A0ABZ2YY78_9BACT</name>
<dbReference type="RefSeq" id="WP_341838781.1">
    <property type="nucleotide sequence ID" value="NZ_CP149792.1"/>
</dbReference>
<dbReference type="SUPFAM" id="SSF55073">
    <property type="entry name" value="Nucleotide cyclase"/>
    <property type="match status" value="1"/>
</dbReference>
<dbReference type="InterPro" id="IPR029787">
    <property type="entry name" value="Nucleotide_cyclase"/>
</dbReference>
<sequence length="210" mass="23512">MRTSILPKRNPVHRSHGTQARKGLVFIPDMSGFTALVRSTDLITGQIITCELLAVILQHNTLGMEIAEIEGDAVFFYKWDAIPAMEALYAQFEAMKAAFDAKLRELEAQFGLQLDLHLKAIAHYGDMTEFSVGAYHKLYGEVVVEAHRLLKNNVPARSYLLVTDALQPLQTGSLTAAGRSSQLCELYGGLRGLCFTYILFNRRQQKRHSI</sequence>